<dbReference type="GO" id="GO:0005829">
    <property type="term" value="C:cytosol"/>
    <property type="evidence" value="ECO:0007669"/>
    <property type="project" value="TreeGrafter"/>
</dbReference>
<dbReference type="PANTHER" id="PTHR34982">
    <property type="entry name" value="YOP PROTEINS TRANSLOCATION PROTEIN L"/>
    <property type="match status" value="1"/>
</dbReference>
<dbReference type="GO" id="GO:0015031">
    <property type="term" value="P:protein transport"/>
    <property type="evidence" value="ECO:0007669"/>
    <property type="project" value="UniProtKB-KW"/>
</dbReference>
<evidence type="ECO:0000313" key="10">
    <source>
        <dbReference type="Proteomes" id="UP000199182"/>
    </source>
</evidence>
<comment type="function">
    <text evidence="1">Needed for flagellar regrowth and assembly.</text>
</comment>
<sequence>MISLPKIVKAFNTSLKDNVFISAFATQAAASLHRPDLEPVEEFSSAGREAPASVDEPAALEMATIRQQILDNAHAEAQMIVAESLRKASKLEEEMLSQAKIQAQKLKDEAYQSGLEQGRTEIANQLQYKLDELAALLDRIDDKQREIVDETENDLRLLVIDIVSKIIGKELAEDDKALVGMVKRALSNYKNTDWVKITVSQTDAQTSCITNKKMIAELLDVSGSIEVETIKDASSGLCIVETPSGIADASLQTQISSLKQILMNKNG</sequence>
<keyword evidence="9" id="KW-0282">Flagellum</keyword>
<evidence type="ECO:0000256" key="6">
    <source>
        <dbReference type="ARBA" id="ARBA00023225"/>
    </source>
</evidence>
<evidence type="ECO:0000256" key="1">
    <source>
        <dbReference type="ARBA" id="ARBA00003041"/>
    </source>
</evidence>
<keyword evidence="9" id="KW-0966">Cell projection</keyword>
<protein>
    <submittedName>
        <fullName evidence="9">Flagellar assembly protein FliH</fullName>
    </submittedName>
</protein>
<evidence type="ECO:0000256" key="3">
    <source>
        <dbReference type="ARBA" id="ARBA00022448"/>
    </source>
</evidence>
<feature type="coiled-coil region" evidence="7">
    <location>
        <begin position="74"/>
        <end position="153"/>
    </location>
</feature>
<dbReference type="InterPro" id="IPR018035">
    <property type="entry name" value="Flagellar_FliH/T3SS_HrpE"/>
</dbReference>
<keyword evidence="3" id="KW-0813">Transport</keyword>
<dbReference type="InterPro" id="IPR051472">
    <property type="entry name" value="T3SS_Stator/FliH"/>
</dbReference>
<keyword evidence="5" id="KW-0653">Protein transport</keyword>
<evidence type="ECO:0000256" key="2">
    <source>
        <dbReference type="ARBA" id="ARBA00006602"/>
    </source>
</evidence>
<evidence type="ECO:0000259" key="8">
    <source>
        <dbReference type="Pfam" id="PF02108"/>
    </source>
</evidence>
<evidence type="ECO:0000313" key="9">
    <source>
        <dbReference type="EMBL" id="SDN20398.1"/>
    </source>
</evidence>
<keyword evidence="4" id="KW-1005">Bacterial flagellum biogenesis</keyword>
<feature type="domain" description="Flagellar assembly protein FliH/Type III secretion system HrpE" evidence="8">
    <location>
        <begin position="129"/>
        <end position="256"/>
    </location>
</feature>
<dbReference type="PANTHER" id="PTHR34982:SF1">
    <property type="entry name" value="FLAGELLAR ASSEMBLY PROTEIN FLIH"/>
    <property type="match status" value="1"/>
</dbReference>
<keyword evidence="7" id="KW-0175">Coiled coil</keyword>
<dbReference type="STRING" id="258515.SAMN05192585_11355"/>
<accession>A0A1G9ZGD8</accession>
<reference evidence="9 10" key="1">
    <citation type="submission" date="2016-10" db="EMBL/GenBank/DDBJ databases">
        <authorList>
            <person name="de Groot N.N."/>
        </authorList>
    </citation>
    <scope>NUCLEOTIDE SEQUENCE [LARGE SCALE GENOMIC DNA]</scope>
    <source>
        <strain evidence="9 10">CGMCC 1.5012</strain>
    </source>
</reference>
<keyword evidence="6" id="KW-1006">Bacterial flagellum protein export</keyword>
<proteinExistence type="inferred from homology"/>
<evidence type="ECO:0000256" key="7">
    <source>
        <dbReference type="SAM" id="Coils"/>
    </source>
</evidence>
<organism evidence="9 10">
    <name type="scientific">Acetanaerobacterium elongatum</name>
    <dbReference type="NCBI Taxonomy" id="258515"/>
    <lineage>
        <taxon>Bacteria</taxon>
        <taxon>Bacillati</taxon>
        <taxon>Bacillota</taxon>
        <taxon>Clostridia</taxon>
        <taxon>Eubacteriales</taxon>
        <taxon>Oscillospiraceae</taxon>
        <taxon>Acetanaerobacterium</taxon>
    </lineage>
</organism>
<name>A0A1G9ZGD8_9FIRM</name>
<comment type="similarity">
    <text evidence="2">Belongs to the FliH family.</text>
</comment>
<evidence type="ECO:0000256" key="5">
    <source>
        <dbReference type="ARBA" id="ARBA00022927"/>
    </source>
</evidence>
<evidence type="ECO:0000256" key="4">
    <source>
        <dbReference type="ARBA" id="ARBA00022795"/>
    </source>
</evidence>
<dbReference type="Proteomes" id="UP000199182">
    <property type="component" value="Unassembled WGS sequence"/>
</dbReference>
<dbReference type="EMBL" id="FNID01000013">
    <property type="protein sequence ID" value="SDN20398.1"/>
    <property type="molecule type" value="Genomic_DNA"/>
</dbReference>
<gene>
    <name evidence="9" type="ORF">SAMN05192585_11355</name>
</gene>
<dbReference type="Pfam" id="PF02108">
    <property type="entry name" value="FliH"/>
    <property type="match status" value="1"/>
</dbReference>
<dbReference type="AlphaFoldDB" id="A0A1G9ZGD8"/>
<dbReference type="GO" id="GO:0044781">
    <property type="term" value="P:bacterial-type flagellum organization"/>
    <property type="evidence" value="ECO:0007669"/>
    <property type="project" value="UniProtKB-KW"/>
</dbReference>
<keyword evidence="10" id="KW-1185">Reference proteome</keyword>
<keyword evidence="9" id="KW-0969">Cilium</keyword>